<keyword evidence="2 5" id="KW-0812">Transmembrane</keyword>
<dbReference type="GO" id="GO:0008273">
    <property type="term" value="F:calcium, potassium:sodium antiporter activity"/>
    <property type="evidence" value="ECO:0007669"/>
    <property type="project" value="TreeGrafter"/>
</dbReference>
<evidence type="ECO:0000256" key="3">
    <source>
        <dbReference type="ARBA" id="ARBA00022989"/>
    </source>
</evidence>
<dbReference type="InterPro" id="IPR044880">
    <property type="entry name" value="NCX_ion-bd_dom_sf"/>
</dbReference>
<evidence type="ECO:0000313" key="7">
    <source>
        <dbReference type="EMBL" id="QDU56798.1"/>
    </source>
</evidence>
<feature type="transmembrane region" description="Helical" evidence="5">
    <location>
        <begin position="352"/>
        <end position="373"/>
    </location>
</feature>
<evidence type="ECO:0000256" key="2">
    <source>
        <dbReference type="ARBA" id="ARBA00022692"/>
    </source>
</evidence>
<dbReference type="PROSITE" id="PS51257">
    <property type="entry name" value="PROKAR_LIPOPROTEIN"/>
    <property type="match status" value="1"/>
</dbReference>
<dbReference type="GO" id="GO:0005262">
    <property type="term" value="F:calcium channel activity"/>
    <property type="evidence" value="ECO:0007669"/>
    <property type="project" value="TreeGrafter"/>
</dbReference>
<evidence type="ECO:0000256" key="1">
    <source>
        <dbReference type="ARBA" id="ARBA00004141"/>
    </source>
</evidence>
<feature type="transmembrane region" description="Helical" evidence="5">
    <location>
        <begin position="385"/>
        <end position="404"/>
    </location>
</feature>
<dbReference type="RefSeq" id="WP_145247530.1">
    <property type="nucleotide sequence ID" value="NZ_CP036278.1"/>
</dbReference>
<evidence type="ECO:0000256" key="4">
    <source>
        <dbReference type="ARBA" id="ARBA00023136"/>
    </source>
</evidence>
<evidence type="ECO:0000313" key="8">
    <source>
        <dbReference type="Proteomes" id="UP000315750"/>
    </source>
</evidence>
<dbReference type="PANTHER" id="PTHR10846">
    <property type="entry name" value="SODIUM/POTASSIUM/CALCIUM EXCHANGER"/>
    <property type="match status" value="1"/>
</dbReference>
<dbReference type="PANTHER" id="PTHR10846:SF8">
    <property type="entry name" value="INNER MEMBRANE PROTEIN YRBG"/>
    <property type="match status" value="1"/>
</dbReference>
<dbReference type="Pfam" id="PF01699">
    <property type="entry name" value="Na_Ca_ex"/>
    <property type="match status" value="2"/>
</dbReference>
<comment type="subcellular location">
    <subcellularLocation>
        <location evidence="1">Membrane</location>
        <topology evidence="1">Multi-pass membrane protein</topology>
    </subcellularLocation>
</comment>
<protein>
    <submittedName>
        <fullName evidence="7">Putative calcium/sodium:proton antiporter</fullName>
    </submittedName>
</protein>
<feature type="transmembrane region" description="Helical" evidence="5">
    <location>
        <begin position="37"/>
        <end position="56"/>
    </location>
</feature>
<feature type="transmembrane region" description="Helical" evidence="5">
    <location>
        <begin position="182"/>
        <end position="200"/>
    </location>
</feature>
<dbReference type="AlphaFoldDB" id="A0A518AQ05"/>
<feature type="transmembrane region" description="Helical" evidence="5">
    <location>
        <begin position="161"/>
        <end position="176"/>
    </location>
</feature>
<feature type="transmembrane region" description="Helical" evidence="5">
    <location>
        <begin position="277"/>
        <end position="298"/>
    </location>
</feature>
<reference evidence="7 8" key="1">
    <citation type="submission" date="2019-02" db="EMBL/GenBank/DDBJ databases">
        <title>Deep-cultivation of Planctomycetes and their phenomic and genomic characterization uncovers novel biology.</title>
        <authorList>
            <person name="Wiegand S."/>
            <person name="Jogler M."/>
            <person name="Boedeker C."/>
            <person name="Pinto D."/>
            <person name="Vollmers J."/>
            <person name="Rivas-Marin E."/>
            <person name="Kohn T."/>
            <person name="Peeters S.H."/>
            <person name="Heuer A."/>
            <person name="Rast P."/>
            <person name="Oberbeckmann S."/>
            <person name="Bunk B."/>
            <person name="Jeske O."/>
            <person name="Meyerdierks A."/>
            <person name="Storesund J.E."/>
            <person name="Kallscheuer N."/>
            <person name="Luecker S."/>
            <person name="Lage O.M."/>
            <person name="Pohl T."/>
            <person name="Merkel B.J."/>
            <person name="Hornburger P."/>
            <person name="Mueller R.-W."/>
            <person name="Bruemmer F."/>
            <person name="Labrenz M."/>
            <person name="Spormann A.M."/>
            <person name="Op den Camp H."/>
            <person name="Overmann J."/>
            <person name="Amann R."/>
            <person name="Jetten M.S.M."/>
            <person name="Mascher T."/>
            <person name="Medema M.H."/>
            <person name="Devos D.P."/>
            <person name="Kaster A.-K."/>
            <person name="Ovreas L."/>
            <person name="Rohde M."/>
            <person name="Galperin M.Y."/>
            <person name="Jogler C."/>
        </authorList>
    </citation>
    <scope>NUCLEOTIDE SEQUENCE [LARGE SCALE GENOMIC DNA]</scope>
    <source>
        <strain evidence="7 8">Pan181</strain>
    </source>
</reference>
<dbReference type="GO" id="GO:0006874">
    <property type="term" value="P:intracellular calcium ion homeostasis"/>
    <property type="evidence" value="ECO:0007669"/>
    <property type="project" value="TreeGrafter"/>
</dbReference>
<dbReference type="Gene3D" id="1.20.1420.30">
    <property type="entry name" value="NCX, central ion-binding region"/>
    <property type="match status" value="1"/>
</dbReference>
<dbReference type="OrthoDB" id="6146067at2"/>
<keyword evidence="4 5" id="KW-0472">Membrane</keyword>
<proteinExistence type="predicted"/>
<gene>
    <name evidence="7" type="ORF">Pan181_30100</name>
</gene>
<accession>A0A518AQ05</accession>
<feature type="transmembrane region" description="Helical" evidence="5">
    <location>
        <begin position="117"/>
        <end position="140"/>
    </location>
</feature>
<feature type="domain" description="Sodium/calcium exchanger membrane region" evidence="6">
    <location>
        <begin position="41"/>
        <end position="197"/>
    </location>
</feature>
<organism evidence="7 8">
    <name type="scientific">Aeoliella mucimassa</name>
    <dbReference type="NCBI Taxonomy" id="2527972"/>
    <lineage>
        <taxon>Bacteria</taxon>
        <taxon>Pseudomonadati</taxon>
        <taxon>Planctomycetota</taxon>
        <taxon>Planctomycetia</taxon>
        <taxon>Pirellulales</taxon>
        <taxon>Lacipirellulaceae</taxon>
        <taxon>Aeoliella</taxon>
    </lineage>
</organism>
<keyword evidence="8" id="KW-1185">Reference proteome</keyword>
<feature type="transmembrane region" description="Helical" evidence="5">
    <location>
        <begin position="12"/>
        <end position="31"/>
    </location>
</feature>
<dbReference type="InterPro" id="IPR004837">
    <property type="entry name" value="NaCa_Exmemb"/>
</dbReference>
<feature type="domain" description="Sodium/calcium exchanger membrane region" evidence="6">
    <location>
        <begin position="246"/>
        <end position="399"/>
    </location>
</feature>
<evidence type="ECO:0000259" key="6">
    <source>
        <dbReference type="Pfam" id="PF01699"/>
    </source>
</evidence>
<dbReference type="KEGG" id="amuc:Pan181_30100"/>
<name>A0A518AQ05_9BACT</name>
<dbReference type="GO" id="GO:0005886">
    <property type="term" value="C:plasma membrane"/>
    <property type="evidence" value="ECO:0007669"/>
    <property type="project" value="TreeGrafter"/>
</dbReference>
<evidence type="ECO:0000256" key="5">
    <source>
        <dbReference type="SAM" id="Phobius"/>
    </source>
</evidence>
<feature type="transmembrane region" description="Helical" evidence="5">
    <location>
        <begin position="244"/>
        <end position="265"/>
    </location>
</feature>
<dbReference type="EMBL" id="CP036278">
    <property type="protein sequence ID" value="QDU56798.1"/>
    <property type="molecule type" value="Genomic_DNA"/>
</dbReference>
<dbReference type="InterPro" id="IPR004481">
    <property type="entry name" value="K/Na/Ca-exchanger"/>
</dbReference>
<sequence length="405" mass="43559">MQSPAKPQLDFTGITIALVTLAALVGCWLAAWQLGVLLASGVMIAIVIWQACDPFAEAAQWIGTALRIPGSVRGATLDAIASSMPELFSGIFFVVVAVSSVDAGEAAAVGAEGYGSTIATCAGSAVYNMILIPAAVGLVVSFRRKSQPYVEVGNEVLARDGIWFLVCEMLLILFLYEPQMSWWHALIFLGLYLVYVAQLARDTWRHRQNLDAAELAEELAEEQEETPQLASCLFGAVQLRMNHVTAWAIVAVATMVAAIACYFLVDLTRATAEHLQVPTFFVAVILAAAVSSVPDTFLSIGAAMRGDDSGAISNAFGSNIFDICVCLSIPLLVNSYLVGWQPVLLSPDGEPIPGLVGLRLLLWVLTAVTLLVLWYRRQLGRGKALLLLLLYLIFVGYAVVGSLWH</sequence>
<keyword evidence="3 5" id="KW-1133">Transmembrane helix</keyword>
<dbReference type="Proteomes" id="UP000315750">
    <property type="component" value="Chromosome"/>
</dbReference>
<feature type="transmembrane region" description="Helical" evidence="5">
    <location>
        <begin position="319"/>
        <end position="340"/>
    </location>
</feature>